<sequence>MQVKTIMTSPAISIEPTETIMTAIRLMLAHKISGLPVVTSKGELVGIVTESDLIHRSELETEGEHSWLAGLFRSAGNYAAEYAHTHGRKVADVMSNAPVSIAPDASLRDAVEVMTRQRVKRLPVVKNDHVVGIVARADILRALLPAIADASKVDDDESIRQAILREYQNQDRWAGRNLINVHVKNGIVELTGVVMDEPLRTAARVAAENVPGVVSVIDNITFSEPLSDTIIPPPMFP</sequence>
<reference evidence="5 6" key="1">
    <citation type="submission" date="2017-08" db="EMBL/GenBank/DDBJ databases">
        <title>Complete genome sequence of Gluconacetobacter saccharivorans CV1 isolated from Fermented Vinegar.</title>
        <authorList>
            <person name="Kim S.-Y."/>
        </authorList>
    </citation>
    <scope>NUCLEOTIDE SEQUENCE [LARGE SCALE GENOMIC DNA]</scope>
    <source>
        <strain evidence="5 6">CV1</strain>
        <plasmid evidence="5 6">unnamed1</plasmid>
    </source>
</reference>
<dbReference type="SUPFAM" id="SSF54631">
    <property type="entry name" value="CBS-domain pair"/>
    <property type="match status" value="1"/>
</dbReference>
<dbReference type="Gene3D" id="3.10.580.10">
    <property type="entry name" value="CBS-domain"/>
    <property type="match status" value="1"/>
</dbReference>
<dbReference type="CDD" id="cd04586">
    <property type="entry name" value="CBS_pair_BON_assoc"/>
    <property type="match status" value="1"/>
</dbReference>
<gene>
    <name evidence="5" type="primary">hrp1_1</name>
    <name evidence="5" type="ORF">CD178_03090</name>
</gene>
<geneLocation type="plasmid" evidence="5 6">
    <name>unnamed1</name>
</geneLocation>
<dbReference type="InterPro" id="IPR051257">
    <property type="entry name" value="Diverse_CBS-Domain"/>
</dbReference>
<feature type="domain" description="CBS" evidence="4">
    <location>
        <begin position="94"/>
        <end position="150"/>
    </location>
</feature>
<name>A0A347WG41_9PROT</name>
<dbReference type="PANTHER" id="PTHR43080:SF26">
    <property type="entry name" value="REGULATORY PROTEIN"/>
    <property type="match status" value="1"/>
</dbReference>
<keyword evidence="6" id="KW-1185">Reference proteome</keyword>
<evidence type="ECO:0000256" key="1">
    <source>
        <dbReference type="ARBA" id="ARBA00023122"/>
    </source>
</evidence>
<accession>A0A347WG41</accession>
<evidence type="ECO:0000259" key="3">
    <source>
        <dbReference type="PROSITE" id="PS50914"/>
    </source>
</evidence>
<dbReference type="PROSITE" id="PS51371">
    <property type="entry name" value="CBS"/>
    <property type="match status" value="2"/>
</dbReference>
<dbReference type="SMART" id="SM00116">
    <property type="entry name" value="CBS"/>
    <property type="match status" value="2"/>
</dbReference>
<dbReference type="PANTHER" id="PTHR43080">
    <property type="entry name" value="CBS DOMAIN-CONTAINING PROTEIN CBSX3, MITOCHONDRIAL"/>
    <property type="match status" value="1"/>
</dbReference>
<keyword evidence="5" id="KW-0614">Plasmid</keyword>
<evidence type="ECO:0000256" key="2">
    <source>
        <dbReference type="PROSITE-ProRule" id="PRU00703"/>
    </source>
</evidence>
<dbReference type="InterPro" id="IPR017080">
    <property type="entry name" value="UCP036990_CBS_BON"/>
</dbReference>
<dbReference type="Proteomes" id="UP000264120">
    <property type="component" value="Plasmid unnamed1"/>
</dbReference>
<feature type="domain" description="CBS" evidence="4">
    <location>
        <begin position="7"/>
        <end position="63"/>
    </location>
</feature>
<dbReference type="OrthoDB" id="9783590at2"/>
<dbReference type="InterPro" id="IPR000644">
    <property type="entry name" value="CBS_dom"/>
</dbReference>
<dbReference type="InterPro" id="IPR007055">
    <property type="entry name" value="BON_dom"/>
</dbReference>
<evidence type="ECO:0000313" key="6">
    <source>
        <dbReference type="Proteomes" id="UP000264120"/>
    </source>
</evidence>
<organism evidence="5 6">
    <name type="scientific">Komagataeibacter saccharivorans</name>
    <dbReference type="NCBI Taxonomy" id="265959"/>
    <lineage>
        <taxon>Bacteria</taxon>
        <taxon>Pseudomonadati</taxon>
        <taxon>Pseudomonadota</taxon>
        <taxon>Alphaproteobacteria</taxon>
        <taxon>Acetobacterales</taxon>
        <taxon>Acetobacteraceae</taxon>
        <taxon>Komagataeibacter</taxon>
    </lineage>
</organism>
<protein>
    <submittedName>
        <fullName evidence="5">Hypoxic response protein 1</fullName>
    </submittedName>
</protein>
<dbReference type="KEGG" id="ksc:CD178_03090"/>
<dbReference type="EMBL" id="CP023037">
    <property type="protein sequence ID" value="AXY23834.1"/>
    <property type="molecule type" value="Genomic_DNA"/>
</dbReference>
<dbReference type="PIRSF" id="PIRSF036990">
    <property type="entry name" value="UCP036990_CBS_BON"/>
    <property type="match status" value="1"/>
</dbReference>
<dbReference type="Pfam" id="PF00571">
    <property type="entry name" value="CBS"/>
    <property type="match status" value="2"/>
</dbReference>
<proteinExistence type="predicted"/>
<keyword evidence="1 2" id="KW-0129">CBS domain</keyword>
<dbReference type="PROSITE" id="PS50914">
    <property type="entry name" value="BON"/>
    <property type="match status" value="1"/>
</dbReference>
<dbReference type="InterPro" id="IPR046342">
    <property type="entry name" value="CBS_dom_sf"/>
</dbReference>
<feature type="domain" description="BON" evidence="3">
    <location>
        <begin position="155"/>
        <end position="224"/>
    </location>
</feature>
<evidence type="ECO:0000313" key="5">
    <source>
        <dbReference type="EMBL" id="AXY23834.1"/>
    </source>
</evidence>
<dbReference type="Pfam" id="PF04972">
    <property type="entry name" value="BON"/>
    <property type="match status" value="1"/>
</dbReference>
<dbReference type="AlphaFoldDB" id="A0A347WG41"/>
<evidence type="ECO:0000259" key="4">
    <source>
        <dbReference type="PROSITE" id="PS51371"/>
    </source>
</evidence>
<dbReference type="Gene3D" id="3.30.1340.30">
    <property type="match status" value="1"/>
</dbReference>